<dbReference type="RefSeq" id="WP_074717199.1">
    <property type="nucleotide sequence ID" value="NZ_FNPG01000013.1"/>
</dbReference>
<dbReference type="STRING" id="1122142.SAMN02910414_01277"/>
<dbReference type="InterPro" id="IPR039420">
    <property type="entry name" value="WalR-like"/>
</dbReference>
<dbReference type="SUPFAM" id="SSF52172">
    <property type="entry name" value="CheY-like"/>
    <property type="match status" value="1"/>
</dbReference>
<dbReference type="AlphaFoldDB" id="A0A1H3IWC0"/>
<dbReference type="FunFam" id="3.40.50.2300:FF:000001">
    <property type="entry name" value="DNA-binding response regulator PhoB"/>
    <property type="match status" value="1"/>
</dbReference>
<evidence type="ECO:0000256" key="5">
    <source>
        <dbReference type="ARBA" id="ARBA00023125"/>
    </source>
</evidence>
<dbReference type="Gene3D" id="3.40.50.2300">
    <property type="match status" value="1"/>
</dbReference>
<gene>
    <name evidence="12" type="ORF">SAMN02910414_01277</name>
</gene>
<evidence type="ECO:0000256" key="4">
    <source>
        <dbReference type="ARBA" id="ARBA00023015"/>
    </source>
</evidence>
<dbReference type="Pfam" id="PF00486">
    <property type="entry name" value="Trans_reg_C"/>
    <property type="match status" value="1"/>
</dbReference>
<keyword evidence="3" id="KW-0902">Two-component regulatory system</keyword>
<dbReference type="GO" id="GO:0000156">
    <property type="term" value="F:phosphorelay response regulator activity"/>
    <property type="evidence" value="ECO:0007669"/>
    <property type="project" value="TreeGrafter"/>
</dbReference>
<evidence type="ECO:0000256" key="7">
    <source>
        <dbReference type="ARBA" id="ARBA00024867"/>
    </source>
</evidence>
<keyword evidence="6" id="KW-0804">Transcription</keyword>
<dbReference type="GO" id="GO:0032993">
    <property type="term" value="C:protein-DNA complex"/>
    <property type="evidence" value="ECO:0007669"/>
    <property type="project" value="TreeGrafter"/>
</dbReference>
<dbReference type="Gene3D" id="6.10.250.690">
    <property type="match status" value="1"/>
</dbReference>
<feature type="domain" description="OmpR/PhoB-type" evidence="11">
    <location>
        <begin position="129"/>
        <end position="229"/>
    </location>
</feature>
<dbReference type="GO" id="GO:0000976">
    <property type="term" value="F:transcription cis-regulatory region binding"/>
    <property type="evidence" value="ECO:0007669"/>
    <property type="project" value="TreeGrafter"/>
</dbReference>
<dbReference type="SMART" id="SM00862">
    <property type="entry name" value="Trans_reg_C"/>
    <property type="match status" value="1"/>
</dbReference>
<dbReference type="GO" id="GO:0006355">
    <property type="term" value="P:regulation of DNA-templated transcription"/>
    <property type="evidence" value="ECO:0007669"/>
    <property type="project" value="InterPro"/>
</dbReference>
<evidence type="ECO:0000256" key="2">
    <source>
        <dbReference type="ARBA" id="ARBA00022553"/>
    </source>
</evidence>
<organism evidence="12 13">
    <name type="scientific">Lachnobacterium bovis DSM 14045</name>
    <dbReference type="NCBI Taxonomy" id="1122142"/>
    <lineage>
        <taxon>Bacteria</taxon>
        <taxon>Bacillati</taxon>
        <taxon>Bacillota</taxon>
        <taxon>Clostridia</taxon>
        <taxon>Lachnospirales</taxon>
        <taxon>Lachnospiraceae</taxon>
        <taxon>Lachnobacterium</taxon>
    </lineage>
</organism>
<dbReference type="PROSITE" id="PS50110">
    <property type="entry name" value="RESPONSE_REGULATORY"/>
    <property type="match status" value="1"/>
</dbReference>
<evidence type="ECO:0000313" key="12">
    <source>
        <dbReference type="EMBL" id="SDY32036.1"/>
    </source>
</evidence>
<evidence type="ECO:0000259" key="10">
    <source>
        <dbReference type="PROSITE" id="PS50110"/>
    </source>
</evidence>
<comment type="function">
    <text evidence="7">May play the central regulatory role in sporulation. It may be an element of the effector pathway responsible for the activation of sporulation genes in response to nutritional stress. Spo0A may act in concert with spo0H (a sigma factor) to control the expression of some genes that are critical to the sporulation process.</text>
</comment>
<protein>
    <recommendedName>
        <fullName evidence="1">Stage 0 sporulation protein A homolog</fullName>
    </recommendedName>
</protein>
<dbReference type="EMBL" id="FNPG01000013">
    <property type="protein sequence ID" value="SDY32036.1"/>
    <property type="molecule type" value="Genomic_DNA"/>
</dbReference>
<name>A0A1H3IWC0_9FIRM</name>
<dbReference type="OrthoDB" id="9790442at2"/>
<dbReference type="PROSITE" id="PS51755">
    <property type="entry name" value="OMPR_PHOB"/>
    <property type="match status" value="1"/>
</dbReference>
<evidence type="ECO:0000256" key="8">
    <source>
        <dbReference type="PROSITE-ProRule" id="PRU00169"/>
    </source>
</evidence>
<dbReference type="PANTHER" id="PTHR48111">
    <property type="entry name" value="REGULATOR OF RPOS"/>
    <property type="match status" value="1"/>
</dbReference>
<keyword evidence="5 9" id="KW-0238">DNA-binding</keyword>
<feature type="domain" description="Response regulatory" evidence="10">
    <location>
        <begin position="3"/>
        <end position="116"/>
    </location>
</feature>
<keyword evidence="13" id="KW-1185">Reference proteome</keyword>
<feature type="modified residue" description="4-aspartylphosphate" evidence="8">
    <location>
        <position position="52"/>
    </location>
</feature>
<dbReference type="Gene3D" id="1.10.10.10">
    <property type="entry name" value="Winged helix-like DNA-binding domain superfamily/Winged helix DNA-binding domain"/>
    <property type="match status" value="1"/>
</dbReference>
<dbReference type="InterPro" id="IPR011006">
    <property type="entry name" value="CheY-like_superfamily"/>
</dbReference>
<keyword evidence="4" id="KW-0805">Transcription regulation</keyword>
<dbReference type="InterPro" id="IPR001867">
    <property type="entry name" value="OmpR/PhoB-type_DNA-bd"/>
</dbReference>
<evidence type="ECO:0000256" key="1">
    <source>
        <dbReference type="ARBA" id="ARBA00018672"/>
    </source>
</evidence>
<dbReference type="Proteomes" id="UP000183918">
    <property type="component" value="Unassembled WGS sequence"/>
</dbReference>
<sequence>MYNILICDDEKDIVRALKIYLTNPDYQMFEAYNGEEALEIVKREEIHLILMDIMMPQMDGITAMKKIRIDNNVPIILITAKSEDVDLVNGLNNGADDYITKPFNPIEVVARVKSQLRRFMTLGGGNPQKKLISIQGIELDDQLKKVTQDGEELKLTKKEYEILRFFMIHPNCVYSPNEVYEKIWHEPAIGNDANTVAVHIRHIREKIEIDPANPRFLKVVFGQGYILERGRD</sequence>
<dbReference type="InterPro" id="IPR001789">
    <property type="entry name" value="Sig_transdc_resp-reg_receiver"/>
</dbReference>
<dbReference type="PANTHER" id="PTHR48111:SF2">
    <property type="entry name" value="RESPONSE REGULATOR SAER"/>
    <property type="match status" value="1"/>
</dbReference>
<dbReference type="Pfam" id="PF00072">
    <property type="entry name" value="Response_reg"/>
    <property type="match status" value="1"/>
</dbReference>
<evidence type="ECO:0000313" key="13">
    <source>
        <dbReference type="Proteomes" id="UP000183918"/>
    </source>
</evidence>
<dbReference type="GO" id="GO:0005829">
    <property type="term" value="C:cytosol"/>
    <property type="evidence" value="ECO:0007669"/>
    <property type="project" value="TreeGrafter"/>
</dbReference>
<dbReference type="InterPro" id="IPR036388">
    <property type="entry name" value="WH-like_DNA-bd_sf"/>
</dbReference>
<reference evidence="12 13" key="1">
    <citation type="submission" date="2016-10" db="EMBL/GenBank/DDBJ databases">
        <authorList>
            <person name="de Groot N.N."/>
        </authorList>
    </citation>
    <scope>NUCLEOTIDE SEQUENCE [LARGE SCALE GENOMIC DNA]</scope>
    <source>
        <strain evidence="12 13">DSM 14045</strain>
    </source>
</reference>
<dbReference type="CDD" id="cd00383">
    <property type="entry name" value="trans_reg_C"/>
    <property type="match status" value="1"/>
</dbReference>
<keyword evidence="2 8" id="KW-0597">Phosphoprotein</keyword>
<evidence type="ECO:0000256" key="9">
    <source>
        <dbReference type="PROSITE-ProRule" id="PRU01091"/>
    </source>
</evidence>
<proteinExistence type="predicted"/>
<evidence type="ECO:0000256" key="6">
    <source>
        <dbReference type="ARBA" id="ARBA00023163"/>
    </source>
</evidence>
<accession>A0A1H3IWC0</accession>
<evidence type="ECO:0000259" key="11">
    <source>
        <dbReference type="PROSITE" id="PS51755"/>
    </source>
</evidence>
<dbReference type="SMART" id="SM00448">
    <property type="entry name" value="REC"/>
    <property type="match status" value="1"/>
</dbReference>
<evidence type="ECO:0000256" key="3">
    <source>
        <dbReference type="ARBA" id="ARBA00023012"/>
    </source>
</evidence>
<feature type="DNA-binding region" description="OmpR/PhoB-type" evidence="9">
    <location>
        <begin position="129"/>
        <end position="229"/>
    </location>
</feature>